<evidence type="ECO:0000259" key="2">
    <source>
        <dbReference type="Pfam" id="PF07905"/>
    </source>
</evidence>
<name>A0A0C7QJC3_PARSO</name>
<evidence type="ECO:0000259" key="3">
    <source>
        <dbReference type="Pfam" id="PF13556"/>
    </source>
</evidence>
<dbReference type="InterPro" id="IPR025736">
    <property type="entry name" value="PucR_C-HTH_dom"/>
</dbReference>
<dbReference type="PANTHER" id="PTHR33744">
    <property type="entry name" value="CARBOHYDRATE DIACID REGULATOR"/>
    <property type="match status" value="1"/>
</dbReference>
<feature type="domain" description="Purine catabolism PurC-like" evidence="2">
    <location>
        <begin position="8"/>
        <end position="122"/>
    </location>
</feature>
<gene>
    <name evidence="4" type="ORF">R28058_13141</name>
</gene>
<dbReference type="Pfam" id="PF13556">
    <property type="entry name" value="HTH_30"/>
    <property type="match status" value="1"/>
</dbReference>
<evidence type="ECO:0000313" key="4">
    <source>
        <dbReference type="EMBL" id="CEQ03581.1"/>
    </source>
</evidence>
<dbReference type="InterPro" id="IPR042070">
    <property type="entry name" value="PucR_C-HTH_sf"/>
</dbReference>
<dbReference type="InterPro" id="IPR051448">
    <property type="entry name" value="CdaR-like_regulators"/>
</dbReference>
<organism evidence="4 5">
    <name type="scientific">Paraclostridium sordellii</name>
    <name type="common">Clostridium sordellii</name>
    <dbReference type="NCBI Taxonomy" id="1505"/>
    <lineage>
        <taxon>Bacteria</taxon>
        <taxon>Bacillati</taxon>
        <taxon>Bacillota</taxon>
        <taxon>Clostridia</taxon>
        <taxon>Peptostreptococcales</taxon>
        <taxon>Peptostreptococcaceae</taxon>
        <taxon>Paraclostridium</taxon>
    </lineage>
</organism>
<dbReference type="Pfam" id="PF07905">
    <property type="entry name" value="PucR"/>
    <property type="match status" value="1"/>
</dbReference>
<dbReference type="Gene3D" id="1.10.10.2840">
    <property type="entry name" value="PucR C-terminal helix-turn-helix domain"/>
    <property type="match status" value="1"/>
</dbReference>
<reference evidence="4 5" key="1">
    <citation type="submission" date="2015-01" db="EMBL/GenBank/DDBJ databases">
        <authorList>
            <person name="Aslett A.Martin."/>
            <person name="De Silva Nishadi"/>
        </authorList>
    </citation>
    <scope>NUCLEOTIDE SEQUENCE [LARGE SCALE GENOMIC DNA]</scope>
    <source>
        <strain evidence="4 5">R28058</strain>
    </source>
</reference>
<dbReference type="Proteomes" id="UP000049127">
    <property type="component" value="Unassembled WGS sequence"/>
</dbReference>
<feature type="coiled-coil region" evidence="1">
    <location>
        <begin position="379"/>
        <end position="406"/>
    </location>
</feature>
<dbReference type="AlphaFoldDB" id="A0A0C7QJC3"/>
<dbReference type="EMBL" id="CEKZ01000003">
    <property type="protein sequence ID" value="CEQ03581.1"/>
    <property type="molecule type" value="Genomic_DNA"/>
</dbReference>
<sequence length="540" mass="63601">MGISVKEMLDAEFFKEYKILAGKDGLNNQIQGVAILDSEDGFHWSREKEFVISSGYIFMKNSNLFEEYINSKYFKGTACFGIKVGRFLKEIPENIIEQFNKHKIPLIDIPYKDSWMDIMNALNVTVMNKNINQFNIKEINSNKSLDLSYQVRKINKILNAVEYEMNFSAMLYDLSNNKAYYSSNKFKEVSKDLNIEDFWKPSFDYSKEILCKDIKMSRYRFYDSKYEAPFSWITVPITIDNKIKAYFVVIEATGLIDYFDQFSLRIGFLLIQELYEQIFVKQIMEDSQFKKFIENILNDNLKDKDSIINIANDLNISINDKFYTIVMNQSNEKVILSGLRETLKNCTRNAFGFEDYKMSVIEDNNCLLLIKENSGFSEKQNIKLLKEKLSNLKKRLELDIGNLELSFGISDIPDFIYETKKSYQRAEKAISIGKLLYPKEEFCSYSNLGAFAWMDIKDDEVNIMLRDISFLLEDEKYKEYIHTLKVYLECKMNFSLTAKNLYVHINTVRKRIEDITYLLKIDLEDPMNRLKLEILLKLFY</sequence>
<keyword evidence="1" id="KW-0175">Coiled coil</keyword>
<protein>
    <submittedName>
        <fullName evidence="4">Purine catabolism PurC-like protein</fullName>
    </submittedName>
</protein>
<evidence type="ECO:0000256" key="1">
    <source>
        <dbReference type="SAM" id="Coils"/>
    </source>
</evidence>
<feature type="domain" description="PucR C-terminal helix-turn-helix" evidence="3">
    <location>
        <begin position="481"/>
        <end position="537"/>
    </location>
</feature>
<dbReference type="RefSeq" id="WP_055341876.1">
    <property type="nucleotide sequence ID" value="NZ_CDNI01000003.1"/>
</dbReference>
<proteinExistence type="predicted"/>
<evidence type="ECO:0000313" key="5">
    <source>
        <dbReference type="Proteomes" id="UP000049127"/>
    </source>
</evidence>
<dbReference type="OrthoDB" id="143422at2"/>
<dbReference type="InterPro" id="IPR012914">
    <property type="entry name" value="PucR_dom"/>
</dbReference>
<accession>A0A0C7QJC3</accession>